<evidence type="ECO:0000256" key="1">
    <source>
        <dbReference type="SAM" id="Coils"/>
    </source>
</evidence>
<dbReference type="EMBL" id="BK015636">
    <property type="protein sequence ID" value="DAE17142.1"/>
    <property type="molecule type" value="Genomic_DNA"/>
</dbReference>
<keyword evidence="1" id="KW-0175">Coiled coil</keyword>
<reference evidence="2" key="1">
    <citation type="journal article" date="2021" name="Proc. Natl. Acad. Sci. U.S.A.">
        <title>A Catalog of Tens of Thousands of Viruses from Human Metagenomes Reveals Hidden Associations with Chronic Diseases.</title>
        <authorList>
            <person name="Tisza M.J."/>
            <person name="Buck C.B."/>
        </authorList>
    </citation>
    <scope>NUCLEOTIDE SEQUENCE</scope>
    <source>
        <strain evidence="2">Ctbvd11</strain>
    </source>
</reference>
<organism evidence="2">
    <name type="scientific">Siphoviridae sp. ctbvd11</name>
    <dbReference type="NCBI Taxonomy" id="2825567"/>
    <lineage>
        <taxon>Viruses</taxon>
        <taxon>Duplodnaviria</taxon>
        <taxon>Heunggongvirae</taxon>
        <taxon>Uroviricota</taxon>
        <taxon>Caudoviricetes</taxon>
    </lineage>
</organism>
<protein>
    <submittedName>
        <fullName evidence="2">Uncharacterized protein</fullName>
    </submittedName>
</protein>
<sequence length="203" mass="22924">MKKFFVYFDKKVIIDSAEEAEEFINSLTDKNEPGGRKLEVNYNVHALLKKIYQDEQAGRKLQTTGCSPSSFIYCYPALADTPEECEKAVIAKEAADRKRKLDEEIQEKQRIAREINKRRKELAAMPKGTYTVEIIISILDHRTCGPFQDVAIIGCQAENGEDAYKKAVEKLRDKYGDDLLDYETIATTQIIPAPASPAISTLL</sequence>
<evidence type="ECO:0000313" key="2">
    <source>
        <dbReference type="EMBL" id="DAE17142.1"/>
    </source>
</evidence>
<accession>A0A8S5QCX6</accession>
<proteinExistence type="predicted"/>
<feature type="coiled-coil region" evidence="1">
    <location>
        <begin position="91"/>
        <end position="125"/>
    </location>
</feature>
<name>A0A8S5QCX6_9CAUD</name>